<name>A0A809YAV3_9BRAD</name>
<gene>
    <name evidence="1" type="ORF">XF3B_20780</name>
    <name evidence="2" type="ORF">XF9B_20650</name>
</gene>
<sequence>MTTPIERLSGLVVGVVESVAPDEVRALLELDAPHSTALNTGVPAGFPRLNGYVLIPNEAGATVAYITWIGIERSPYPKRSGLKDFGLIDLPFPLRKSRYRRWER</sequence>
<dbReference type="EMBL" id="AP023093">
    <property type="protein sequence ID" value="BCE37047.1"/>
    <property type="molecule type" value="Genomic_DNA"/>
</dbReference>
<reference evidence="1" key="1">
    <citation type="submission" date="2020-05" db="EMBL/GenBank/DDBJ databases">
        <title>Complete genome sequence of Bradyrhizobium diazoefficiens XF3 isolated from soybean nodule.</title>
        <authorList>
            <person name="Noda R."/>
            <person name="Kakizaki K."/>
            <person name="Minamisawa K."/>
        </authorList>
    </citation>
    <scope>NUCLEOTIDE SEQUENCE</scope>
    <source>
        <strain evidence="1">XF3</strain>
    </source>
</reference>
<reference evidence="2" key="2">
    <citation type="submission" date="2020-05" db="EMBL/GenBank/DDBJ databases">
        <title>Complete genome sequence of Bradyrhizobium diazoefficiens XF9 isolated from soybean nodule.</title>
        <authorList>
            <person name="Noda R."/>
            <person name="Kakizaki K."/>
            <person name="Minamisawa K."/>
        </authorList>
    </citation>
    <scope>NUCLEOTIDE SEQUENCE</scope>
    <source>
        <strain evidence="2">XF9</strain>
    </source>
</reference>
<evidence type="ECO:0000313" key="2">
    <source>
        <dbReference type="EMBL" id="BCE80644.1"/>
    </source>
</evidence>
<protein>
    <submittedName>
        <fullName evidence="1">Uncharacterized protein</fullName>
    </submittedName>
</protein>
<dbReference type="AlphaFoldDB" id="A0A809YAV3"/>
<dbReference type="EMBL" id="AP023098">
    <property type="protein sequence ID" value="BCE80644.1"/>
    <property type="molecule type" value="Genomic_DNA"/>
</dbReference>
<organism evidence="1">
    <name type="scientific">Bradyrhizobium diazoefficiens</name>
    <dbReference type="NCBI Taxonomy" id="1355477"/>
    <lineage>
        <taxon>Bacteria</taxon>
        <taxon>Pseudomonadati</taxon>
        <taxon>Pseudomonadota</taxon>
        <taxon>Alphaproteobacteria</taxon>
        <taxon>Hyphomicrobiales</taxon>
        <taxon>Nitrobacteraceae</taxon>
        <taxon>Bradyrhizobium</taxon>
    </lineage>
</organism>
<dbReference type="RefSeq" id="WP_244651861.1">
    <property type="nucleotide sequence ID" value="NZ_AP022639.1"/>
</dbReference>
<accession>A0A809YAV3</accession>
<proteinExistence type="predicted"/>
<evidence type="ECO:0000313" key="1">
    <source>
        <dbReference type="EMBL" id="BCE37047.1"/>
    </source>
</evidence>